<dbReference type="GO" id="GO:0009003">
    <property type="term" value="F:signal peptidase activity"/>
    <property type="evidence" value="ECO:0007669"/>
    <property type="project" value="UniProtKB-EC"/>
</dbReference>
<keyword evidence="11" id="KW-1185">Reference proteome</keyword>
<dbReference type="eggNOG" id="COG0681">
    <property type="taxonomic scope" value="Bacteria"/>
</dbReference>
<keyword evidence="5 8" id="KW-0645">Protease</keyword>
<evidence type="ECO:0000313" key="11">
    <source>
        <dbReference type="Proteomes" id="UP000017831"/>
    </source>
</evidence>
<dbReference type="Pfam" id="PF10502">
    <property type="entry name" value="Peptidase_S26"/>
    <property type="match status" value="1"/>
</dbReference>
<dbReference type="AlphaFoldDB" id="U6RG47"/>
<dbReference type="STRING" id="1121098.HMPREF1534_02129"/>
<dbReference type="PANTHER" id="PTHR43390:SF1">
    <property type="entry name" value="CHLOROPLAST PROCESSING PEPTIDASE"/>
    <property type="match status" value="1"/>
</dbReference>
<feature type="transmembrane region" description="Helical" evidence="8">
    <location>
        <begin position="12"/>
        <end position="32"/>
    </location>
</feature>
<evidence type="ECO:0000259" key="9">
    <source>
        <dbReference type="Pfam" id="PF10502"/>
    </source>
</evidence>
<evidence type="ECO:0000313" key="10">
    <source>
        <dbReference type="EMBL" id="EOA54736.1"/>
    </source>
</evidence>
<evidence type="ECO:0000256" key="4">
    <source>
        <dbReference type="ARBA" id="ARBA00019232"/>
    </source>
</evidence>
<keyword evidence="8" id="KW-1133">Transmembrane helix</keyword>
<keyword evidence="6 8" id="KW-0378">Hydrolase</keyword>
<accession>U6RG47</accession>
<feature type="domain" description="Peptidase S26" evidence="9">
    <location>
        <begin position="21"/>
        <end position="274"/>
    </location>
</feature>
<dbReference type="Proteomes" id="UP000017831">
    <property type="component" value="Unassembled WGS sequence"/>
</dbReference>
<organism evidence="10 11">
    <name type="scientific">Phocaeicola massiliensis B84634 = Timone 84634 = DSM 17679 = JCM 13223</name>
    <dbReference type="NCBI Taxonomy" id="1121098"/>
    <lineage>
        <taxon>Bacteria</taxon>
        <taxon>Pseudomonadati</taxon>
        <taxon>Bacteroidota</taxon>
        <taxon>Bacteroidia</taxon>
        <taxon>Bacteroidales</taxon>
        <taxon>Bacteroidaceae</taxon>
        <taxon>Phocaeicola</taxon>
    </lineage>
</organism>
<evidence type="ECO:0000256" key="2">
    <source>
        <dbReference type="ARBA" id="ARBA00009370"/>
    </source>
</evidence>
<dbReference type="GO" id="GO:0006465">
    <property type="term" value="P:signal peptide processing"/>
    <property type="evidence" value="ECO:0007669"/>
    <property type="project" value="InterPro"/>
</dbReference>
<dbReference type="PROSITE" id="PS00501">
    <property type="entry name" value="SPASE_I_1"/>
    <property type="match status" value="1"/>
</dbReference>
<evidence type="ECO:0000256" key="8">
    <source>
        <dbReference type="RuleBase" id="RU362042"/>
    </source>
</evidence>
<keyword evidence="8" id="KW-0472">Membrane</keyword>
<dbReference type="OrthoDB" id="9802919at2"/>
<proteinExistence type="inferred from homology"/>
<feature type="active site" evidence="7">
    <location>
        <position position="46"/>
    </location>
</feature>
<comment type="similarity">
    <text evidence="2 8">Belongs to the peptidase S26 family.</text>
</comment>
<feature type="active site" evidence="7">
    <location>
        <position position="120"/>
    </location>
</feature>
<dbReference type="SUPFAM" id="SSF51306">
    <property type="entry name" value="LexA/Signal peptidase"/>
    <property type="match status" value="1"/>
</dbReference>
<evidence type="ECO:0000256" key="3">
    <source>
        <dbReference type="ARBA" id="ARBA00013208"/>
    </source>
</evidence>
<evidence type="ECO:0000256" key="1">
    <source>
        <dbReference type="ARBA" id="ARBA00000677"/>
    </source>
</evidence>
<evidence type="ECO:0000256" key="7">
    <source>
        <dbReference type="PIRSR" id="PIRSR600223-1"/>
    </source>
</evidence>
<dbReference type="InterPro" id="IPR000223">
    <property type="entry name" value="Pept_S26A_signal_pept_1"/>
</dbReference>
<keyword evidence="8" id="KW-0812">Transmembrane</keyword>
<dbReference type="InterPro" id="IPR019756">
    <property type="entry name" value="Pept_S26A_signal_pept_1_Ser-AS"/>
</dbReference>
<dbReference type="CDD" id="cd06530">
    <property type="entry name" value="S26_SPase_I"/>
    <property type="match status" value="1"/>
</dbReference>
<dbReference type="PROSITE" id="PS00761">
    <property type="entry name" value="SPASE_I_3"/>
    <property type="match status" value="1"/>
</dbReference>
<dbReference type="RefSeq" id="WP_005940704.1">
    <property type="nucleotide sequence ID" value="NZ_KB890363.1"/>
</dbReference>
<dbReference type="InterPro" id="IPR019533">
    <property type="entry name" value="Peptidase_S26"/>
</dbReference>
<dbReference type="GO" id="GO:0004252">
    <property type="term" value="F:serine-type endopeptidase activity"/>
    <property type="evidence" value="ECO:0007669"/>
    <property type="project" value="InterPro"/>
</dbReference>
<dbReference type="GO" id="GO:0016020">
    <property type="term" value="C:membrane"/>
    <property type="evidence" value="ECO:0007669"/>
    <property type="project" value="UniProtKB-SubCell"/>
</dbReference>
<comment type="subcellular location">
    <subcellularLocation>
        <location evidence="8">Membrane</location>
        <topology evidence="8">Single-pass type II membrane protein</topology>
    </subcellularLocation>
</comment>
<dbReference type="Gene3D" id="2.10.109.10">
    <property type="entry name" value="Umud Fragment, subunit A"/>
    <property type="match status" value="1"/>
</dbReference>
<reference evidence="10 11" key="1">
    <citation type="submission" date="2013-04" db="EMBL/GenBank/DDBJ databases">
        <title>The Genome Sequence of Bacteroides massiliensis DSM 17679.</title>
        <authorList>
            <consortium name="The Broad Institute Genomics Platform"/>
            <person name="Earl A."/>
            <person name="Ward D."/>
            <person name="Feldgarden M."/>
            <person name="Gevers D."/>
            <person name="Martens E."/>
            <person name="Fenner L."/>
            <person name="Roux V."/>
            <person name="Mallet M.N."/>
            <person name="Raoult D."/>
            <person name="Walker B."/>
            <person name="Young S."/>
            <person name="Zeng Q."/>
            <person name="Gargeya S."/>
            <person name="Fitzgerald M."/>
            <person name="Haas B."/>
            <person name="Abouelleil A."/>
            <person name="Allen A.W."/>
            <person name="Alvarado L."/>
            <person name="Arachchi H.M."/>
            <person name="Berlin A.M."/>
            <person name="Chapman S.B."/>
            <person name="Gainer-Dewar J."/>
            <person name="Goldberg J."/>
            <person name="Griggs A."/>
            <person name="Gujja S."/>
            <person name="Hansen M."/>
            <person name="Howarth C."/>
            <person name="Imamovic A."/>
            <person name="Ireland A."/>
            <person name="Larimer J."/>
            <person name="McCowan C."/>
            <person name="Murphy C."/>
            <person name="Pearson M."/>
            <person name="Poon T.W."/>
            <person name="Priest M."/>
            <person name="Roberts A."/>
            <person name="Saif S."/>
            <person name="Shea T."/>
            <person name="Sisk P."/>
            <person name="Sykes S."/>
            <person name="Wortman J."/>
            <person name="Nusbaum C."/>
            <person name="Birren B."/>
        </authorList>
    </citation>
    <scope>NUCLEOTIDE SEQUENCE [LARGE SCALE GENOMIC DNA]</scope>
    <source>
        <strain evidence="11">B84634 / Timone 84634 / DSM 17679 / JCM 13223</strain>
    </source>
</reference>
<evidence type="ECO:0000256" key="5">
    <source>
        <dbReference type="ARBA" id="ARBA00022670"/>
    </source>
</evidence>
<comment type="catalytic activity">
    <reaction evidence="1 8">
        <text>Cleavage of hydrophobic, N-terminal signal or leader sequences from secreted and periplasmic proteins.</text>
        <dbReference type="EC" id="3.4.21.89"/>
    </reaction>
</comment>
<dbReference type="PANTHER" id="PTHR43390">
    <property type="entry name" value="SIGNAL PEPTIDASE I"/>
    <property type="match status" value="1"/>
</dbReference>
<dbReference type="NCBIfam" id="TIGR02227">
    <property type="entry name" value="sigpep_I_bact"/>
    <property type="match status" value="1"/>
</dbReference>
<comment type="caution">
    <text evidence="10">The sequence shown here is derived from an EMBL/GenBank/DDBJ whole genome shotgun (WGS) entry which is preliminary data.</text>
</comment>
<gene>
    <name evidence="10" type="ORF">HMPREF1534_02129</name>
</gene>
<protein>
    <recommendedName>
        <fullName evidence="4 8">Signal peptidase I</fullName>
        <ecNumber evidence="3 8">3.4.21.89</ecNumber>
    </recommendedName>
</protein>
<dbReference type="HOGENOM" id="CLU_028723_1_0_10"/>
<dbReference type="EC" id="3.4.21.89" evidence="3 8"/>
<sequence>MVGKVKRLKKITDCLLSVAFYICILIIGWLVLQTTCFTTFTIPSDSMAPTLQAGDRILVNKWIMGARIFNIWDALEDKEVKIHRLPGVGKVKRNDVLVFNFPYPAKQDSLAMDVMLYYVKRCIALPGDTLEIRNGFYRIRGTEEELGNIAAQRRISGLTENNLRGVVMESFPWSKRLGWTIKEFGPLPVPAEGQVVSLDSTSILFYQHIIRYEQKKKLSLRDKLVYLGDSLIREYRFRENYYFVSGDNMENSRDSRYWGLLPESYIVGKATRIWKSEDPADGHIRWDRVWKGIK</sequence>
<dbReference type="CDD" id="cd06462">
    <property type="entry name" value="Peptidase_S24_S26"/>
    <property type="match status" value="1"/>
</dbReference>
<dbReference type="EMBL" id="AQHY01000025">
    <property type="protein sequence ID" value="EOA54736.1"/>
    <property type="molecule type" value="Genomic_DNA"/>
</dbReference>
<dbReference type="InterPro" id="IPR019758">
    <property type="entry name" value="Pept_S26A_signal_pept_1_CS"/>
</dbReference>
<dbReference type="GeneID" id="60061923"/>
<dbReference type="InterPro" id="IPR036286">
    <property type="entry name" value="LexA/Signal_pep-like_sf"/>
</dbReference>
<evidence type="ECO:0000256" key="6">
    <source>
        <dbReference type="ARBA" id="ARBA00022801"/>
    </source>
</evidence>
<dbReference type="PATRIC" id="fig|1121098.3.peg.2166"/>
<name>U6RG47_9BACT</name>
<dbReference type="PRINTS" id="PR00727">
    <property type="entry name" value="LEADERPTASE"/>
</dbReference>